<sequence>MERSLVRKAFAPAAHVVIYGALGLSLAAALERVSKRRWFLAGVILVLVAALDEWHQTFVSGRTGRAVDVLVELAGFVVLAFLSRLAMWVKKRLRSSPG</sequence>
<evidence type="ECO:0000256" key="1">
    <source>
        <dbReference type="SAM" id="Phobius"/>
    </source>
</evidence>
<evidence type="ECO:0000313" key="3">
    <source>
        <dbReference type="EMBL" id="SHF56968.1"/>
    </source>
</evidence>
<protein>
    <submittedName>
        <fullName evidence="3">VanZ like family protein</fullName>
    </submittedName>
</protein>
<dbReference type="NCBIfam" id="NF037970">
    <property type="entry name" value="vanZ_1"/>
    <property type="match status" value="1"/>
</dbReference>
<feature type="transmembrane region" description="Helical" evidence="1">
    <location>
        <begin position="38"/>
        <end position="57"/>
    </location>
</feature>
<name>A0A1M5CQI3_9FIRM</name>
<feature type="transmembrane region" description="Helical" evidence="1">
    <location>
        <begin position="12"/>
        <end position="31"/>
    </location>
</feature>
<dbReference type="Proteomes" id="UP000184196">
    <property type="component" value="Unassembled WGS sequence"/>
</dbReference>
<dbReference type="AlphaFoldDB" id="A0A1M5CQI3"/>
<dbReference type="EMBL" id="FQUW01000040">
    <property type="protein sequence ID" value="SHF56968.1"/>
    <property type="molecule type" value="Genomic_DNA"/>
</dbReference>
<organism evidence="3 4">
    <name type="scientific">Desulfofundulus australicus DSM 11792</name>
    <dbReference type="NCBI Taxonomy" id="1121425"/>
    <lineage>
        <taxon>Bacteria</taxon>
        <taxon>Bacillati</taxon>
        <taxon>Bacillota</taxon>
        <taxon>Clostridia</taxon>
        <taxon>Eubacteriales</taxon>
        <taxon>Peptococcaceae</taxon>
        <taxon>Desulfofundulus</taxon>
    </lineage>
</organism>
<dbReference type="Pfam" id="PF04892">
    <property type="entry name" value="VanZ"/>
    <property type="match status" value="1"/>
</dbReference>
<keyword evidence="4" id="KW-1185">Reference proteome</keyword>
<dbReference type="RefSeq" id="WP_073166990.1">
    <property type="nucleotide sequence ID" value="NZ_FQUW01000040.1"/>
</dbReference>
<evidence type="ECO:0000259" key="2">
    <source>
        <dbReference type="Pfam" id="PF04892"/>
    </source>
</evidence>
<keyword evidence="1" id="KW-0472">Membrane</keyword>
<dbReference type="InterPro" id="IPR006976">
    <property type="entry name" value="VanZ-like"/>
</dbReference>
<feature type="domain" description="VanZ-like" evidence="2">
    <location>
        <begin position="14"/>
        <end position="85"/>
    </location>
</feature>
<feature type="transmembrane region" description="Helical" evidence="1">
    <location>
        <begin position="69"/>
        <end position="89"/>
    </location>
</feature>
<reference evidence="4" key="1">
    <citation type="submission" date="2016-11" db="EMBL/GenBank/DDBJ databases">
        <authorList>
            <person name="Varghese N."/>
            <person name="Submissions S."/>
        </authorList>
    </citation>
    <scope>NUCLEOTIDE SEQUENCE [LARGE SCALE GENOMIC DNA]</scope>
    <source>
        <strain evidence="4">DSM 11792</strain>
    </source>
</reference>
<gene>
    <name evidence="3" type="ORF">SAMN02745218_02600</name>
</gene>
<proteinExistence type="predicted"/>
<keyword evidence="1" id="KW-0812">Transmembrane</keyword>
<dbReference type="OrthoDB" id="291892at2"/>
<keyword evidence="1" id="KW-1133">Transmembrane helix</keyword>
<accession>A0A1M5CQI3</accession>
<evidence type="ECO:0000313" key="4">
    <source>
        <dbReference type="Proteomes" id="UP000184196"/>
    </source>
</evidence>